<dbReference type="GO" id="GO:0006629">
    <property type="term" value="P:lipid metabolic process"/>
    <property type="evidence" value="ECO:0007669"/>
    <property type="project" value="InterPro"/>
</dbReference>
<evidence type="ECO:0000313" key="4">
    <source>
        <dbReference type="Proteomes" id="UP000265663"/>
    </source>
</evidence>
<sequence length="1039" mass="116722">MISSRLSLLRLVLLTTCVSVSAQSSSISITLLPSSVVRVSATDVSDTPFSTQSGDTSSDLPGIPLLTPAISGRQNATATTSTTTPEVTAIAGTGPLTDPANSTVSATRSHRPRPTNTRPCNGYVEFCERKFSNVSMVAAHNSPFVKLHNAASNQMYPVLNQLNDGIRGLQFETRKPNASSAIRLCHTSCDLLDVGTLESYLTTVKGWLDINPFEVIGIIMGNNNDESTLIPPTDYVAPFQGSGMMEYLWTPHSSTLNLTAWPTLAEMIIRNKRVVVMLDYGADQEQVPWLLSQFNYQWQTPFSPTDPSFPCTQQRPPNQTEELSRNRMYMMNHNLNIEVSLLGQDILLPAYTLLDQVNAVSGNSSVGLNVQDCEHMWNRPPNWILVDYYNYGNFNGSVFEVAAIANNVTFNPKTCCGSISVNAAGALRSRGALAACFVTSSERVDREVHAAIPNAMGYLTRARRYCSPDPARPYEPATSKAPKVKVTPPKLGPKAPSFLLSRLAIVDPPSEESWMLASGTSLVLPDARIGRITNYLSMMQNPQDGQVGRFTKHGVYHVNQGWQQDDSVLEVMNEEMTKMTKTDMEFFAIKLEVYPVNDAPPLWPAGLNVFDCKSYYFKTREMYGQKEMQWVTILPNGSPPTADTVHVFDDELKKWVPFGKWVRTSYPGFGCIRTRLDFWPPIVGKPGYALQCKWWQYLGSRHRFESLPGEIRTLIYMYALGGEIYPMSSFLDADPLVSSMPADQLEVMRRTANLTFGLGYDRLAKKQWSVVQLQTADPLIPEDRPVVHAPELSLLCLNPRIRQEVLFTGWKLMRSHFFDRGMFTQAAQARPGPAKAFQCLAKLELNFTNTGYFKFFGVRDDEMDKMPIDLHQSSGQFLQNLENLSDLHLRFRTPSDGFEVQLFSMRHLWCQRTAIDYICTFAYPFLIDKCKKNKLKVTLLGGLKTDTKNKWDAIFNDKAEHDQEEAMKTVYRHFQTFALFVTNSERPLCRCKVPCLHKYPRRDVDPTSQSSVATMWGAWGTYPTSNNHFISGDDFDPDN</sequence>
<dbReference type="AlphaFoldDB" id="A0A3M7MJ13"/>
<dbReference type="InterPro" id="IPR017946">
    <property type="entry name" value="PLC-like_Pdiesterase_TIM-brl"/>
</dbReference>
<feature type="signal peptide" evidence="2">
    <location>
        <begin position="1"/>
        <end position="22"/>
    </location>
</feature>
<name>A0A3M7MJ13_9PLEO</name>
<organism evidence="3 4">
    <name type="scientific">Pyrenophora seminiperda CCB06</name>
    <dbReference type="NCBI Taxonomy" id="1302712"/>
    <lineage>
        <taxon>Eukaryota</taxon>
        <taxon>Fungi</taxon>
        <taxon>Dikarya</taxon>
        <taxon>Ascomycota</taxon>
        <taxon>Pezizomycotina</taxon>
        <taxon>Dothideomycetes</taxon>
        <taxon>Pleosporomycetidae</taxon>
        <taxon>Pleosporales</taxon>
        <taxon>Pleosporineae</taxon>
        <taxon>Pleosporaceae</taxon>
        <taxon>Pyrenophora</taxon>
    </lineage>
</organism>
<protein>
    <submittedName>
        <fullName evidence="3">Tat pathway signal sequence</fullName>
    </submittedName>
</protein>
<dbReference type="Proteomes" id="UP000265663">
    <property type="component" value="Unassembled WGS sequence"/>
</dbReference>
<evidence type="ECO:0000313" key="3">
    <source>
        <dbReference type="EMBL" id="RMZ74535.1"/>
    </source>
</evidence>
<dbReference type="PANTHER" id="PTHR13593:SF140">
    <property type="entry name" value="PLC-LIKE PHOSPHODIESTERASE"/>
    <property type="match status" value="1"/>
</dbReference>
<dbReference type="PANTHER" id="PTHR13593">
    <property type="match status" value="1"/>
</dbReference>
<dbReference type="EMBL" id="KE747844">
    <property type="protein sequence ID" value="RMZ74535.1"/>
    <property type="molecule type" value="Genomic_DNA"/>
</dbReference>
<dbReference type="SUPFAM" id="SSF51695">
    <property type="entry name" value="PLC-like phosphodiesterases"/>
    <property type="match status" value="1"/>
</dbReference>
<accession>A0A3M7MJ13</accession>
<reference evidence="3 4" key="1">
    <citation type="journal article" date="2014" name="PLoS ONE">
        <title>De novo Genome Assembly of the Fungal Plant Pathogen Pyrenophora semeniperda.</title>
        <authorList>
            <person name="Soliai M.M."/>
            <person name="Meyer S.E."/>
            <person name="Udall J.A."/>
            <person name="Elzinga D.E."/>
            <person name="Hermansen R.A."/>
            <person name="Bodily P.M."/>
            <person name="Hart A.A."/>
            <person name="Coleman C.E."/>
        </authorList>
    </citation>
    <scope>NUCLEOTIDE SEQUENCE [LARGE SCALE GENOMIC DNA]</scope>
    <source>
        <strain evidence="3 4">CCB06</strain>
        <tissue evidence="3">Mycelium</tissue>
    </source>
</reference>
<proteinExistence type="predicted"/>
<dbReference type="Gene3D" id="3.20.20.190">
    <property type="entry name" value="Phosphatidylinositol (PI) phosphodiesterase"/>
    <property type="match status" value="1"/>
</dbReference>
<keyword evidence="4" id="KW-1185">Reference proteome</keyword>
<dbReference type="InterPro" id="IPR051057">
    <property type="entry name" value="PI-PLC_domain"/>
</dbReference>
<gene>
    <name evidence="3" type="ORF">GMOD_00003586</name>
</gene>
<feature type="region of interest" description="Disordered" evidence="1">
    <location>
        <begin position="90"/>
        <end position="116"/>
    </location>
</feature>
<evidence type="ECO:0000256" key="2">
    <source>
        <dbReference type="SAM" id="SignalP"/>
    </source>
</evidence>
<dbReference type="OrthoDB" id="7984201at2759"/>
<feature type="chain" id="PRO_5017930895" evidence="2">
    <location>
        <begin position="23"/>
        <end position="1039"/>
    </location>
</feature>
<dbReference type="GO" id="GO:0008081">
    <property type="term" value="F:phosphoric diester hydrolase activity"/>
    <property type="evidence" value="ECO:0007669"/>
    <property type="project" value="InterPro"/>
</dbReference>
<dbReference type="Pfam" id="PF26146">
    <property type="entry name" value="PI-PLC_X"/>
    <property type="match status" value="1"/>
</dbReference>
<evidence type="ECO:0000256" key="1">
    <source>
        <dbReference type="SAM" id="MobiDB-lite"/>
    </source>
</evidence>
<keyword evidence="2" id="KW-0732">Signal</keyword>